<keyword evidence="6" id="KW-1185">Reference proteome</keyword>
<evidence type="ECO:0000313" key="6">
    <source>
        <dbReference type="Proteomes" id="UP000198280"/>
    </source>
</evidence>
<gene>
    <name evidence="5" type="ORF">SAMN05216252_11665</name>
</gene>
<dbReference type="Gene3D" id="3.40.1410.10">
    <property type="entry name" value="Chorismate lyase-like"/>
    <property type="match status" value="1"/>
</dbReference>
<evidence type="ECO:0000313" key="5">
    <source>
        <dbReference type="EMBL" id="SNT19466.1"/>
    </source>
</evidence>
<feature type="domain" description="HTH gntR-type" evidence="4">
    <location>
        <begin position="4"/>
        <end position="72"/>
    </location>
</feature>
<dbReference type="InterPro" id="IPR036388">
    <property type="entry name" value="WH-like_DNA-bd_sf"/>
</dbReference>
<dbReference type="InterPro" id="IPR050679">
    <property type="entry name" value="Bact_HTH_transcr_reg"/>
</dbReference>
<dbReference type="Pfam" id="PF00392">
    <property type="entry name" value="GntR"/>
    <property type="match status" value="1"/>
</dbReference>
<reference evidence="5 6" key="1">
    <citation type="submission" date="2017-06" db="EMBL/GenBank/DDBJ databases">
        <authorList>
            <person name="Kim H.J."/>
            <person name="Triplett B.A."/>
        </authorList>
    </citation>
    <scope>NUCLEOTIDE SEQUENCE [LARGE SCALE GENOMIC DNA]</scope>
    <source>
        <strain evidence="5 6">CGMCC 4.1858</strain>
    </source>
</reference>
<evidence type="ECO:0000259" key="4">
    <source>
        <dbReference type="PROSITE" id="PS50949"/>
    </source>
</evidence>
<evidence type="ECO:0000256" key="1">
    <source>
        <dbReference type="ARBA" id="ARBA00023015"/>
    </source>
</evidence>
<evidence type="ECO:0000256" key="2">
    <source>
        <dbReference type="ARBA" id="ARBA00023125"/>
    </source>
</evidence>
<name>A0A239KM84_9ACTN</name>
<dbReference type="GO" id="GO:0003700">
    <property type="term" value="F:DNA-binding transcription factor activity"/>
    <property type="evidence" value="ECO:0007669"/>
    <property type="project" value="InterPro"/>
</dbReference>
<dbReference type="InterPro" id="IPR011663">
    <property type="entry name" value="UTRA"/>
</dbReference>
<dbReference type="OrthoDB" id="4532751at2"/>
<dbReference type="GO" id="GO:0045892">
    <property type="term" value="P:negative regulation of DNA-templated transcription"/>
    <property type="evidence" value="ECO:0007669"/>
    <property type="project" value="TreeGrafter"/>
</dbReference>
<dbReference type="SUPFAM" id="SSF46785">
    <property type="entry name" value="Winged helix' DNA-binding domain"/>
    <property type="match status" value="1"/>
</dbReference>
<proteinExistence type="predicted"/>
<dbReference type="PROSITE" id="PS50949">
    <property type="entry name" value="HTH_GNTR"/>
    <property type="match status" value="1"/>
</dbReference>
<keyword evidence="2" id="KW-0238">DNA-binding</keyword>
<dbReference type="GO" id="GO:0003677">
    <property type="term" value="F:DNA binding"/>
    <property type="evidence" value="ECO:0007669"/>
    <property type="project" value="UniProtKB-KW"/>
</dbReference>
<dbReference type="Pfam" id="PF07702">
    <property type="entry name" value="UTRA"/>
    <property type="match status" value="1"/>
</dbReference>
<sequence length="253" mass="28076">MPREAPYLEVADDLRRRIKAGEWGIGEKLPSGAVLATEYNVGRNVTQRALDRLVIEGLLEGRAGSGRFVRPPRERMRMIRSRHREHRGGSPFHANMDEQGKAGTWESHSQARVPASEDVAQRLAIQPGDHCVRTTYEFMADGQPVQLSTSWEPMVITDGTPIVLPEMGPLAGEGVVKRMRTIGVTVDTAVEVPRPGRATQEEANLLGISVGDLLMRIERTYYDGDGRPVETADLVVPDVRWEIAYEIGIDRGE</sequence>
<dbReference type="PANTHER" id="PTHR44846">
    <property type="entry name" value="MANNOSYL-D-GLYCERATE TRANSPORT/METABOLISM SYSTEM REPRESSOR MNGR-RELATED"/>
    <property type="match status" value="1"/>
</dbReference>
<dbReference type="InterPro" id="IPR028978">
    <property type="entry name" value="Chorismate_lyase_/UTRA_dom_sf"/>
</dbReference>
<dbReference type="AlphaFoldDB" id="A0A239KM84"/>
<accession>A0A239KM84</accession>
<dbReference type="SMART" id="SM00345">
    <property type="entry name" value="HTH_GNTR"/>
    <property type="match status" value="1"/>
</dbReference>
<dbReference type="InterPro" id="IPR000524">
    <property type="entry name" value="Tscrpt_reg_HTH_GntR"/>
</dbReference>
<keyword evidence="3" id="KW-0804">Transcription</keyword>
<dbReference type="Gene3D" id="1.10.10.10">
    <property type="entry name" value="Winged helix-like DNA-binding domain superfamily/Winged helix DNA-binding domain"/>
    <property type="match status" value="1"/>
</dbReference>
<dbReference type="SUPFAM" id="SSF64288">
    <property type="entry name" value="Chorismate lyase-like"/>
    <property type="match status" value="1"/>
</dbReference>
<dbReference type="PANTHER" id="PTHR44846:SF17">
    <property type="entry name" value="GNTR-FAMILY TRANSCRIPTIONAL REGULATOR"/>
    <property type="match status" value="1"/>
</dbReference>
<evidence type="ECO:0000256" key="3">
    <source>
        <dbReference type="ARBA" id="ARBA00023163"/>
    </source>
</evidence>
<dbReference type="CDD" id="cd07377">
    <property type="entry name" value="WHTH_GntR"/>
    <property type="match status" value="1"/>
</dbReference>
<dbReference type="SMART" id="SM00866">
    <property type="entry name" value="UTRA"/>
    <property type="match status" value="1"/>
</dbReference>
<dbReference type="RefSeq" id="WP_089226516.1">
    <property type="nucleotide sequence ID" value="NZ_FZOF01000016.1"/>
</dbReference>
<dbReference type="Proteomes" id="UP000198280">
    <property type="component" value="Unassembled WGS sequence"/>
</dbReference>
<keyword evidence="1" id="KW-0805">Transcription regulation</keyword>
<dbReference type="EMBL" id="FZOF01000016">
    <property type="protein sequence ID" value="SNT19466.1"/>
    <property type="molecule type" value="Genomic_DNA"/>
</dbReference>
<protein>
    <submittedName>
        <fullName evidence="5">GntR family transcriptional regulator</fullName>
    </submittedName>
</protein>
<dbReference type="InterPro" id="IPR036390">
    <property type="entry name" value="WH_DNA-bd_sf"/>
</dbReference>
<organism evidence="5 6">
    <name type="scientific">Actinacidiphila glaucinigra</name>
    <dbReference type="NCBI Taxonomy" id="235986"/>
    <lineage>
        <taxon>Bacteria</taxon>
        <taxon>Bacillati</taxon>
        <taxon>Actinomycetota</taxon>
        <taxon>Actinomycetes</taxon>
        <taxon>Kitasatosporales</taxon>
        <taxon>Streptomycetaceae</taxon>
        <taxon>Actinacidiphila</taxon>
    </lineage>
</organism>